<dbReference type="AlphaFoldDB" id="A0A934W311"/>
<protein>
    <submittedName>
        <fullName evidence="2">Oxalate:formate antiporter</fullName>
    </submittedName>
</protein>
<comment type="caution">
    <text evidence="2">The sequence shown here is derived from an EMBL/GenBank/DDBJ whole genome shotgun (WGS) entry which is preliminary data.</text>
</comment>
<dbReference type="Proteomes" id="UP000622890">
    <property type="component" value="Unassembled WGS sequence"/>
</dbReference>
<organism evidence="2 3">
    <name type="scientific">Noviherbaspirillum pedocola</name>
    <dbReference type="NCBI Taxonomy" id="2801341"/>
    <lineage>
        <taxon>Bacteria</taxon>
        <taxon>Pseudomonadati</taxon>
        <taxon>Pseudomonadota</taxon>
        <taxon>Betaproteobacteria</taxon>
        <taxon>Burkholderiales</taxon>
        <taxon>Oxalobacteraceae</taxon>
        <taxon>Noviherbaspirillum</taxon>
    </lineage>
</organism>
<proteinExistence type="predicted"/>
<accession>A0A934W311</accession>
<keyword evidence="1" id="KW-1133">Transmembrane helix</keyword>
<dbReference type="EMBL" id="JAEPBG010000009">
    <property type="protein sequence ID" value="MBK4736931.1"/>
    <property type="molecule type" value="Genomic_DNA"/>
</dbReference>
<keyword evidence="1" id="KW-0472">Membrane</keyword>
<reference evidence="2" key="1">
    <citation type="submission" date="2021-01" db="EMBL/GenBank/DDBJ databases">
        <title>Genome sequence of strain Noviherbaspirillum sp. DKR-6.</title>
        <authorList>
            <person name="Chaudhary D.K."/>
        </authorList>
    </citation>
    <scope>NUCLEOTIDE SEQUENCE</scope>
    <source>
        <strain evidence="2">DKR-6</strain>
    </source>
</reference>
<keyword evidence="1" id="KW-0812">Transmembrane</keyword>
<name>A0A934W311_9BURK</name>
<evidence type="ECO:0000313" key="2">
    <source>
        <dbReference type="EMBL" id="MBK4736931.1"/>
    </source>
</evidence>
<dbReference type="RefSeq" id="WP_200594835.1">
    <property type="nucleotide sequence ID" value="NZ_JAEPBG010000009.1"/>
</dbReference>
<evidence type="ECO:0000313" key="3">
    <source>
        <dbReference type="Proteomes" id="UP000622890"/>
    </source>
</evidence>
<keyword evidence="3" id="KW-1185">Reference proteome</keyword>
<evidence type="ECO:0000256" key="1">
    <source>
        <dbReference type="SAM" id="Phobius"/>
    </source>
</evidence>
<gene>
    <name evidence="2" type="ORF">JJB74_20105</name>
</gene>
<feature type="transmembrane region" description="Helical" evidence="1">
    <location>
        <begin position="12"/>
        <end position="31"/>
    </location>
</feature>
<sequence>MENQSKTSPVALGIFWLYVLVPLAWGVFNTLRSASKLFTG</sequence>